<dbReference type="OrthoDB" id="4062651at2759"/>
<dbReference type="PANTHER" id="PTHR44329">
    <property type="entry name" value="SERINE/THREONINE-PROTEIN KINASE TNNI3K-RELATED"/>
    <property type="match status" value="1"/>
</dbReference>
<feature type="non-terminal residue" evidence="4">
    <location>
        <position position="521"/>
    </location>
</feature>
<name>A0A0C2WSQ7_SERVB</name>
<dbReference type="GO" id="GO:0005524">
    <property type="term" value="F:ATP binding"/>
    <property type="evidence" value="ECO:0007669"/>
    <property type="project" value="InterPro"/>
</dbReference>
<dbReference type="InterPro" id="IPR008271">
    <property type="entry name" value="Ser/Thr_kinase_AS"/>
</dbReference>
<dbReference type="AlphaFoldDB" id="A0A0C2WSQ7"/>
<dbReference type="Gene3D" id="1.10.510.10">
    <property type="entry name" value="Transferase(Phosphotransferase) domain 1"/>
    <property type="match status" value="1"/>
</dbReference>
<dbReference type="EMBL" id="KN824289">
    <property type="protein sequence ID" value="KIM29148.1"/>
    <property type="molecule type" value="Genomic_DNA"/>
</dbReference>
<evidence type="ECO:0000313" key="5">
    <source>
        <dbReference type="Proteomes" id="UP000054097"/>
    </source>
</evidence>
<dbReference type="Proteomes" id="UP000054097">
    <property type="component" value="Unassembled WGS sequence"/>
</dbReference>
<proteinExistence type="predicted"/>
<feature type="domain" description="Protein kinase" evidence="3">
    <location>
        <begin position="226"/>
        <end position="509"/>
    </location>
</feature>
<dbReference type="PROSITE" id="PS50011">
    <property type="entry name" value="PROTEIN_KINASE_DOM"/>
    <property type="match status" value="1"/>
</dbReference>
<dbReference type="STRING" id="933852.A0A0C2WSQ7"/>
<dbReference type="Pfam" id="PF00069">
    <property type="entry name" value="Pkinase"/>
    <property type="match status" value="1"/>
</dbReference>
<evidence type="ECO:0000259" key="3">
    <source>
        <dbReference type="PROSITE" id="PS50011"/>
    </source>
</evidence>
<dbReference type="InterPro" id="IPR051681">
    <property type="entry name" value="Ser/Thr_Kinases-Pseudokinases"/>
</dbReference>
<protein>
    <recommendedName>
        <fullName evidence="3">Protein kinase domain-containing protein</fullName>
    </recommendedName>
</protein>
<keyword evidence="2" id="KW-0472">Membrane</keyword>
<dbReference type="SUPFAM" id="SSF56112">
    <property type="entry name" value="Protein kinase-like (PK-like)"/>
    <property type="match status" value="1"/>
</dbReference>
<keyword evidence="5" id="KW-1185">Reference proteome</keyword>
<keyword evidence="2" id="KW-1133">Transmembrane helix</keyword>
<keyword evidence="2" id="KW-0812">Transmembrane</keyword>
<evidence type="ECO:0000313" key="4">
    <source>
        <dbReference type="EMBL" id="KIM29148.1"/>
    </source>
</evidence>
<dbReference type="InterPro" id="IPR000719">
    <property type="entry name" value="Prot_kinase_dom"/>
</dbReference>
<reference evidence="5" key="2">
    <citation type="submission" date="2015-01" db="EMBL/GenBank/DDBJ databases">
        <title>Evolutionary Origins and Diversification of the Mycorrhizal Mutualists.</title>
        <authorList>
            <consortium name="DOE Joint Genome Institute"/>
            <consortium name="Mycorrhizal Genomics Consortium"/>
            <person name="Kohler A."/>
            <person name="Kuo A."/>
            <person name="Nagy L.G."/>
            <person name="Floudas D."/>
            <person name="Copeland A."/>
            <person name="Barry K.W."/>
            <person name="Cichocki N."/>
            <person name="Veneault-Fourrey C."/>
            <person name="LaButti K."/>
            <person name="Lindquist E.A."/>
            <person name="Lipzen A."/>
            <person name="Lundell T."/>
            <person name="Morin E."/>
            <person name="Murat C."/>
            <person name="Riley R."/>
            <person name="Ohm R."/>
            <person name="Sun H."/>
            <person name="Tunlid A."/>
            <person name="Henrissat B."/>
            <person name="Grigoriev I.V."/>
            <person name="Hibbett D.S."/>
            <person name="Martin F."/>
        </authorList>
    </citation>
    <scope>NUCLEOTIDE SEQUENCE [LARGE SCALE GENOMIC DNA]</scope>
    <source>
        <strain evidence="5">MAFF 305830</strain>
    </source>
</reference>
<dbReference type="InterPro" id="IPR011009">
    <property type="entry name" value="Kinase-like_dom_sf"/>
</dbReference>
<dbReference type="GO" id="GO:0004674">
    <property type="term" value="F:protein serine/threonine kinase activity"/>
    <property type="evidence" value="ECO:0007669"/>
    <property type="project" value="TreeGrafter"/>
</dbReference>
<gene>
    <name evidence="4" type="ORF">M408DRAFT_45670</name>
</gene>
<feature type="transmembrane region" description="Helical" evidence="2">
    <location>
        <begin position="291"/>
        <end position="311"/>
    </location>
</feature>
<reference evidence="4 5" key="1">
    <citation type="submission" date="2014-04" db="EMBL/GenBank/DDBJ databases">
        <authorList>
            <consortium name="DOE Joint Genome Institute"/>
            <person name="Kuo A."/>
            <person name="Zuccaro A."/>
            <person name="Kohler A."/>
            <person name="Nagy L.G."/>
            <person name="Floudas D."/>
            <person name="Copeland A."/>
            <person name="Barry K.W."/>
            <person name="Cichocki N."/>
            <person name="Veneault-Fourrey C."/>
            <person name="LaButti K."/>
            <person name="Lindquist E.A."/>
            <person name="Lipzen A."/>
            <person name="Lundell T."/>
            <person name="Morin E."/>
            <person name="Murat C."/>
            <person name="Sun H."/>
            <person name="Tunlid A."/>
            <person name="Henrissat B."/>
            <person name="Grigoriev I.V."/>
            <person name="Hibbett D.S."/>
            <person name="Martin F."/>
            <person name="Nordberg H.P."/>
            <person name="Cantor M.N."/>
            <person name="Hua S.X."/>
        </authorList>
    </citation>
    <scope>NUCLEOTIDE SEQUENCE [LARGE SCALE GENOMIC DNA]</scope>
    <source>
        <strain evidence="4 5">MAFF 305830</strain>
    </source>
</reference>
<accession>A0A0C2WSQ7</accession>
<evidence type="ECO:0000256" key="1">
    <source>
        <dbReference type="SAM" id="MobiDB-lite"/>
    </source>
</evidence>
<dbReference type="PROSITE" id="PS00108">
    <property type="entry name" value="PROTEIN_KINASE_ST"/>
    <property type="match status" value="1"/>
</dbReference>
<feature type="region of interest" description="Disordered" evidence="1">
    <location>
        <begin position="180"/>
        <end position="214"/>
    </location>
</feature>
<organism evidence="4 5">
    <name type="scientific">Serendipita vermifera MAFF 305830</name>
    <dbReference type="NCBI Taxonomy" id="933852"/>
    <lineage>
        <taxon>Eukaryota</taxon>
        <taxon>Fungi</taxon>
        <taxon>Dikarya</taxon>
        <taxon>Basidiomycota</taxon>
        <taxon>Agaricomycotina</taxon>
        <taxon>Agaricomycetes</taxon>
        <taxon>Sebacinales</taxon>
        <taxon>Serendipitaceae</taxon>
        <taxon>Serendipita</taxon>
    </lineage>
</organism>
<dbReference type="SMART" id="SM00220">
    <property type="entry name" value="S_TKc"/>
    <property type="match status" value="1"/>
</dbReference>
<feature type="non-terminal residue" evidence="4">
    <location>
        <position position="1"/>
    </location>
</feature>
<sequence>DSLAASWAIFRKIASHLDSGAGSSRFENLARRLGYLQQRSSKEQNSQQYHINNRYFTRIYAIIAQSPRIHTDQQFSGLGPISLLATAREPTSKPIIQLSLDHFASDIYVPTHLNDLTTVHDIRNDPNEIYIIPSALPPTPFSLQSIPEGSDDGFEEDTVVTPGPPLSGPVLFVNPFGAPNRNAQMPSPPQTPSMSENIPPHLNDEEEDEDMVSGSEPINLTGRIKKLMDPPIALGGTSDIFYGEWRLPVPKRVAVKVLRTTSTNSVETVQRVCVSNLPGRCSHQFAVVGRGLGGGLVFCWFFGLGTLFRFLGFWMKNGSALCYIQAQKCSWAERLKLLGDIVAGLKYLHHFQPPIVHGDLKPTNVLIADNGDACLCDFGLSRLIKTETGASGFTTSNFAGSIRYMSPELLNSEDEEALPLVTTASDVYALGCVGLQIVTDHLPYANRNLDAQVMHDIIRGFPPARRPSLAGGMKTGGKHSLPKFWDLLTVTWAADPARRPDVVQVSRILSECRMPPQGPQL</sequence>
<dbReference type="HOGENOM" id="CLU_449128_0_0_1"/>
<evidence type="ECO:0000256" key="2">
    <source>
        <dbReference type="SAM" id="Phobius"/>
    </source>
</evidence>